<gene>
    <name evidence="2" type="ORF">Xcel_3390</name>
</gene>
<dbReference type="OrthoDB" id="9846523at2"/>
<reference evidence="2 3" key="1">
    <citation type="journal article" date="2010" name="Stand. Genomic Sci.">
        <title>Complete genome sequence of Xylanimonas cellulosilytica type strain (XIL07).</title>
        <authorList>
            <person name="Foster B."/>
            <person name="Pukall R."/>
            <person name="Abt B."/>
            <person name="Nolan M."/>
            <person name="Glavina Del Rio T."/>
            <person name="Chen F."/>
            <person name="Lucas S."/>
            <person name="Tice H."/>
            <person name="Pitluck S."/>
            <person name="Cheng J.-F."/>
            <person name="Chertkov O."/>
            <person name="Brettin T."/>
            <person name="Han C."/>
            <person name="Detter J.C."/>
            <person name="Bruce D."/>
            <person name="Goodwin L."/>
            <person name="Ivanova N."/>
            <person name="Mavromatis K."/>
            <person name="Pati A."/>
            <person name="Mikhailova N."/>
            <person name="Chen A."/>
            <person name="Palaniappan K."/>
            <person name="Land M."/>
            <person name="Hauser L."/>
            <person name="Chang Y.-J."/>
            <person name="Jeffries C.D."/>
            <person name="Chain P."/>
            <person name="Rohde M."/>
            <person name="Goeker M."/>
            <person name="Bristow J."/>
            <person name="Eisen J.A."/>
            <person name="Markowitz V."/>
            <person name="Hugenholtz P."/>
            <person name="Kyrpides N.C."/>
            <person name="Klenk H.-P."/>
            <person name="Lapidus A."/>
        </authorList>
    </citation>
    <scope>NUCLEOTIDE SEQUENCE [LARGE SCALE GENOMIC DNA]</scope>
    <source>
        <strain evidence="3">DSM 15894 / CECT 5975 / LMG 20990 / XIL07</strain>
        <plasmid evidence="3">Plasmid pXCEL01</plasmid>
    </source>
</reference>
<dbReference type="HOGENOM" id="CLU_1786170_0_0_11"/>
<keyword evidence="3" id="KW-1185">Reference proteome</keyword>
<name>D1C0S3_XYLCX</name>
<evidence type="ECO:0000256" key="1">
    <source>
        <dbReference type="SAM" id="MobiDB-lite"/>
    </source>
</evidence>
<protein>
    <submittedName>
        <fullName evidence="2">Uncharacterized protein</fullName>
    </submittedName>
</protein>
<proteinExistence type="predicted"/>
<keyword evidence="2" id="KW-0614">Plasmid</keyword>
<dbReference type="AlphaFoldDB" id="D1C0S3"/>
<evidence type="ECO:0000313" key="3">
    <source>
        <dbReference type="Proteomes" id="UP000002255"/>
    </source>
</evidence>
<dbReference type="EMBL" id="CP001822">
    <property type="protein sequence ID" value="ACZ32389.1"/>
    <property type="molecule type" value="Genomic_DNA"/>
</dbReference>
<dbReference type="Proteomes" id="UP000002255">
    <property type="component" value="Plasmid pXCEL01"/>
</dbReference>
<geneLocation type="plasmid" evidence="2 3">
    <name>pXCEL01</name>
</geneLocation>
<feature type="region of interest" description="Disordered" evidence="1">
    <location>
        <begin position="1"/>
        <end position="34"/>
    </location>
</feature>
<dbReference type="KEGG" id="xce:Xcel_3390"/>
<accession>D1C0S3</accession>
<sequence length="145" mass="16092">MNTTPPTHRWVESQARTARTHAHPSQVPTQTHQVDGWHIPYGPRPIVVTLTDPETSAVLSKESWHHGTVLRLISDLLDHLALHEPTNHRGAATALAVYEAIESDLDTGTSIASWPSWNALVDQVLNDATSIEDRYATITTAWSEF</sequence>
<dbReference type="RefSeq" id="WP_012880129.1">
    <property type="nucleotide sequence ID" value="NC_013531.1"/>
</dbReference>
<evidence type="ECO:0000313" key="2">
    <source>
        <dbReference type="EMBL" id="ACZ32389.1"/>
    </source>
</evidence>
<organism evidence="2 3">
    <name type="scientific">Xylanimonas cellulosilytica (strain DSM 15894 / JCM 12276 / CECT 5975 / KCTC 9989 / LMG 20990 / NBRC 107835 / XIL07)</name>
    <dbReference type="NCBI Taxonomy" id="446471"/>
    <lineage>
        <taxon>Bacteria</taxon>
        <taxon>Bacillati</taxon>
        <taxon>Actinomycetota</taxon>
        <taxon>Actinomycetes</taxon>
        <taxon>Micrococcales</taxon>
        <taxon>Promicromonosporaceae</taxon>
        <taxon>Xylanimonas</taxon>
    </lineage>
</organism>